<dbReference type="EMBL" id="GBXM01102958">
    <property type="protein sequence ID" value="JAH05619.1"/>
    <property type="molecule type" value="Transcribed_RNA"/>
</dbReference>
<proteinExistence type="predicted"/>
<organism evidence="1">
    <name type="scientific">Anguilla anguilla</name>
    <name type="common">European freshwater eel</name>
    <name type="synonym">Muraena anguilla</name>
    <dbReference type="NCBI Taxonomy" id="7936"/>
    <lineage>
        <taxon>Eukaryota</taxon>
        <taxon>Metazoa</taxon>
        <taxon>Chordata</taxon>
        <taxon>Craniata</taxon>
        <taxon>Vertebrata</taxon>
        <taxon>Euteleostomi</taxon>
        <taxon>Actinopterygii</taxon>
        <taxon>Neopterygii</taxon>
        <taxon>Teleostei</taxon>
        <taxon>Anguilliformes</taxon>
        <taxon>Anguillidae</taxon>
        <taxon>Anguilla</taxon>
    </lineage>
</organism>
<protein>
    <submittedName>
        <fullName evidence="1">Uncharacterized protein</fullName>
    </submittedName>
</protein>
<reference evidence="1" key="2">
    <citation type="journal article" date="2015" name="Fish Shellfish Immunol.">
        <title>Early steps in the European eel (Anguilla anguilla)-Vibrio vulnificus interaction in the gills: Role of the RtxA13 toxin.</title>
        <authorList>
            <person name="Callol A."/>
            <person name="Pajuelo D."/>
            <person name="Ebbesson L."/>
            <person name="Teles M."/>
            <person name="MacKenzie S."/>
            <person name="Amaro C."/>
        </authorList>
    </citation>
    <scope>NUCLEOTIDE SEQUENCE</scope>
</reference>
<accession>A0A0E9PM80</accession>
<reference evidence="1" key="1">
    <citation type="submission" date="2014-11" db="EMBL/GenBank/DDBJ databases">
        <authorList>
            <person name="Amaro Gonzalez C."/>
        </authorList>
    </citation>
    <scope>NUCLEOTIDE SEQUENCE</scope>
</reference>
<evidence type="ECO:0000313" key="1">
    <source>
        <dbReference type="EMBL" id="JAH05619.1"/>
    </source>
</evidence>
<dbReference type="AlphaFoldDB" id="A0A0E9PM80"/>
<sequence length="29" mass="3331">MPQDLGILFKNQKIQFEPSFILLAESPLI</sequence>
<name>A0A0E9PM80_ANGAN</name>